<sequence length="79" mass="9009">MPKMSCQNCENKIKSNLRFEKGIKSIETSLDSQTVTVVFNPKKTNVENIQKGFKKIGYAATLIPECEDDQKKENKTIKE</sequence>
<dbReference type="GO" id="GO:0046872">
    <property type="term" value="F:metal ion binding"/>
    <property type="evidence" value="ECO:0007669"/>
    <property type="project" value="InterPro"/>
</dbReference>
<dbReference type="InterPro" id="IPR006121">
    <property type="entry name" value="HMA_dom"/>
</dbReference>
<dbReference type="Pfam" id="PF00403">
    <property type="entry name" value="HMA"/>
    <property type="match status" value="1"/>
</dbReference>
<dbReference type="AlphaFoldDB" id="A0A4P7W6D9"/>
<feature type="domain" description="HMA" evidence="1">
    <location>
        <begin position="1"/>
        <end position="61"/>
    </location>
</feature>
<accession>A0A4P7W6D9</accession>
<evidence type="ECO:0000313" key="3">
    <source>
        <dbReference type="Proteomes" id="UP000297149"/>
    </source>
</evidence>
<dbReference type="InterPro" id="IPR036163">
    <property type="entry name" value="HMA_dom_sf"/>
</dbReference>
<evidence type="ECO:0000313" key="2">
    <source>
        <dbReference type="EMBL" id="QCD43691.1"/>
    </source>
</evidence>
<reference evidence="3" key="1">
    <citation type="submission" date="2019-02" db="EMBL/GenBank/DDBJ databases">
        <title>Isolation and identification of novel species under the genus Muribaculum.</title>
        <authorList>
            <person name="Miyake S."/>
            <person name="Ding Y."/>
            <person name="Low A."/>
            <person name="Soh M."/>
            <person name="Seedorf H."/>
        </authorList>
    </citation>
    <scope>NUCLEOTIDE SEQUENCE [LARGE SCALE GENOMIC DNA]</scope>
    <source>
        <strain evidence="3">H5</strain>
    </source>
</reference>
<keyword evidence="3" id="KW-1185">Reference proteome</keyword>
<dbReference type="SUPFAM" id="SSF55008">
    <property type="entry name" value="HMA, heavy metal-associated domain"/>
    <property type="match status" value="1"/>
</dbReference>
<dbReference type="KEGG" id="ddb:E7747_09495"/>
<organism evidence="2 3">
    <name type="scientific">Duncaniella dubosii</name>
    <dbReference type="NCBI Taxonomy" id="2518971"/>
    <lineage>
        <taxon>Bacteria</taxon>
        <taxon>Pseudomonadati</taxon>
        <taxon>Bacteroidota</taxon>
        <taxon>Bacteroidia</taxon>
        <taxon>Bacteroidales</taxon>
        <taxon>Muribaculaceae</taxon>
        <taxon>Duncaniella</taxon>
    </lineage>
</organism>
<protein>
    <submittedName>
        <fullName evidence="2">Heavy-metal-associated domain-containing protein</fullName>
    </submittedName>
</protein>
<dbReference type="EMBL" id="CP039396">
    <property type="protein sequence ID" value="QCD43691.1"/>
    <property type="molecule type" value="Genomic_DNA"/>
</dbReference>
<name>A0A4P7W6D9_9BACT</name>
<dbReference type="Gene3D" id="3.30.70.100">
    <property type="match status" value="1"/>
</dbReference>
<evidence type="ECO:0000259" key="1">
    <source>
        <dbReference type="PROSITE" id="PS50846"/>
    </source>
</evidence>
<dbReference type="Proteomes" id="UP000297149">
    <property type="component" value="Chromosome"/>
</dbReference>
<dbReference type="CDD" id="cd00371">
    <property type="entry name" value="HMA"/>
    <property type="match status" value="1"/>
</dbReference>
<proteinExistence type="predicted"/>
<gene>
    <name evidence="2" type="ORF">E7747_09495</name>
</gene>
<dbReference type="PROSITE" id="PS50846">
    <property type="entry name" value="HMA_2"/>
    <property type="match status" value="1"/>
</dbReference>